<keyword evidence="1" id="KW-1133">Transmembrane helix</keyword>
<comment type="caution">
    <text evidence="2">The sequence shown here is derived from an EMBL/GenBank/DDBJ whole genome shotgun (WGS) entry which is preliminary data.</text>
</comment>
<sequence>MENISLFLAKFWGWYLIIFFFILSFNPKRIVQIIKDLEDQKFVILISFLAIIIGLLNILFHNIWESDFRLIITLIGWIALLIGLALFIFPKRTVKWLDFINIKFVQVLYMLLFLTGIYLLSMAYGIVFN</sequence>
<organism evidence="2 3">
    <name type="scientific">Lutibacter oceani</name>
    <dbReference type="NCBI Taxonomy" id="1853311"/>
    <lineage>
        <taxon>Bacteria</taxon>
        <taxon>Pseudomonadati</taxon>
        <taxon>Bacteroidota</taxon>
        <taxon>Flavobacteriia</taxon>
        <taxon>Flavobacteriales</taxon>
        <taxon>Flavobacteriaceae</taxon>
        <taxon>Lutibacter</taxon>
    </lineage>
</organism>
<evidence type="ECO:0000313" key="2">
    <source>
        <dbReference type="EMBL" id="REE81613.1"/>
    </source>
</evidence>
<evidence type="ECO:0000256" key="1">
    <source>
        <dbReference type="SAM" id="Phobius"/>
    </source>
</evidence>
<feature type="transmembrane region" description="Helical" evidence="1">
    <location>
        <begin position="42"/>
        <end position="64"/>
    </location>
</feature>
<evidence type="ECO:0000313" key="3">
    <source>
        <dbReference type="Proteomes" id="UP000256429"/>
    </source>
</evidence>
<dbReference type="OrthoDB" id="2915162at2"/>
<keyword evidence="3" id="KW-1185">Reference proteome</keyword>
<dbReference type="EMBL" id="QTTQ01000010">
    <property type="protein sequence ID" value="REE81613.1"/>
    <property type="molecule type" value="Genomic_DNA"/>
</dbReference>
<accession>A0A3D9RNW2</accession>
<keyword evidence="1" id="KW-0472">Membrane</keyword>
<protein>
    <submittedName>
        <fullName evidence="2">Uncharacterized protein</fullName>
    </submittedName>
</protein>
<name>A0A3D9RNW2_9FLAO</name>
<feature type="transmembrane region" description="Helical" evidence="1">
    <location>
        <begin position="12"/>
        <end position="30"/>
    </location>
</feature>
<dbReference type="AlphaFoldDB" id="A0A3D9RNW2"/>
<feature type="transmembrane region" description="Helical" evidence="1">
    <location>
        <begin position="109"/>
        <end position="127"/>
    </location>
</feature>
<feature type="transmembrane region" description="Helical" evidence="1">
    <location>
        <begin position="70"/>
        <end position="89"/>
    </location>
</feature>
<proteinExistence type="predicted"/>
<dbReference type="RefSeq" id="WP_115879059.1">
    <property type="nucleotide sequence ID" value="NZ_QTTQ01000010.1"/>
</dbReference>
<gene>
    <name evidence="2" type="ORF">BX611_1148</name>
</gene>
<keyword evidence="1" id="KW-0812">Transmembrane</keyword>
<reference evidence="2 3" key="1">
    <citation type="submission" date="2018-08" db="EMBL/GenBank/DDBJ databases">
        <title>Genomic Encyclopedia of Type Strains, Phase III (KMG-III): the genomes of soil and plant-associated and newly described type strains.</title>
        <authorList>
            <person name="Whitman W."/>
        </authorList>
    </citation>
    <scope>NUCLEOTIDE SEQUENCE [LARGE SCALE GENOMIC DNA]</scope>
    <source>
        <strain evidence="2 3">325-5</strain>
    </source>
</reference>
<dbReference type="Proteomes" id="UP000256429">
    <property type="component" value="Unassembled WGS sequence"/>
</dbReference>